<gene>
    <name evidence="1" type="ORF">LCGC14_2615310</name>
</gene>
<dbReference type="EMBL" id="LAZR01044494">
    <property type="protein sequence ID" value="KKL04511.1"/>
    <property type="molecule type" value="Genomic_DNA"/>
</dbReference>
<proteinExistence type="predicted"/>
<name>A0A0F9CFR8_9ZZZZ</name>
<reference evidence="1" key="1">
    <citation type="journal article" date="2015" name="Nature">
        <title>Complex archaea that bridge the gap between prokaryotes and eukaryotes.</title>
        <authorList>
            <person name="Spang A."/>
            <person name="Saw J.H."/>
            <person name="Jorgensen S.L."/>
            <person name="Zaremba-Niedzwiedzka K."/>
            <person name="Martijn J."/>
            <person name="Lind A.E."/>
            <person name="van Eijk R."/>
            <person name="Schleper C."/>
            <person name="Guy L."/>
            <person name="Ettema T.J."/>
        </authorList>
    </citation>
    <scope>NUCLEOTIDE SEQUENCE</scope>
</reference>
<organism evidence="1">
    <name type="scientific">marine sediment metagenome</name>
    <dbReference type="NCBI Taxonomy" id="412755"/>
    <lineage>
        <taxon>unclassified sequences</taxon>
        <taxon>metagenomes</taxon>
        <taxon>ecological metagenomes</taxon>
    </lineage>
</organism>
<sequence>MEPQRLDAFLKWKPEYPDAIIGGGVLYARTKMIIYGRYKALKSMTLLGLARAIAAGQPWMGFDTPKKGNKVIYLQLEIPHPLLHKRLTKMEMAWDAVDVRDLTQRVKENLYVWTEPFLKLDRAEGIGTLKMHVEKLEPAVIMVDPIYKTISGNILDPNHVREVCDQIDIMLSEYEVSIVFAHHARKSAISEDSSFDLGSDDMLGAAVFSYWADTVVKIVKTGEKGNEVGLTLNFDIIRHAEDLIEPKEVVFNRDDLMFHEGESLIHVK</sequence>
<dbReference type="InterPro" id="IPR027417">
    <property type="entry name" value="P-loop_NTPase"/>
</dbReference>
<evidence type="ECO:0008006" key="2">
    <source>
        <dbReference type="Google" id="ProtNLM"/>
    </source>
</evidence>
<dbReference type="Pfam" id="PF13481">
    <property type="entry name" value="AAA_25"/>
    <property type="match status" value="1"/>
</dbReference>
<dbReference type="AlphaFoldDB" id="A0A0F9CFR8"/>
<dbReference type="Gene3D" id="3.40.50.300">
    <property type="entry name" value="P-loop containing nucleotide triphosphate hydrolases"/>
    <property type="match status" value="1"/>
</dbReference>
<evidence type="ECO:0000313" key="1">
    <source>
        <dbReference type="EMBL" id="KKL04511.1"/>
    </source>
</evidence>
<protein>
    <recommendedName>
        <fullName evidence="2">SF4 helicase domain-containing protein</fullName>
    </recommendedName>
</protein>
<comment type="caution">
    <text evidence="1">The sequence shown here is derived from an EMBL/GenBank/DDBJ whole genome shotgun (WGS) entry which is preliminary data.</text>
</comment>
<accession>A0A0F9CFR8</accession>
<dbReference type="SUPFAM" id="SSF52540">
    <property type="entry name" value="P-loop containing nucleoside triphosphate hydrolases"/>
    <property type="match status" value="1"/>
</dbReference>